<dbReference type="Proteomes" id="UP001497533">
    <property type="component" value="Chromosome"/>
</dbReference>
<dbReference type="Gene3D" id="3.40.1260.10">
    <property type="entry name" value="DsrEFH-like"/>
    <property type="match status" value="1"/>
</dbReference>
<sequence length="95" mass="11013">MLYTLSRSPYYCDFSSILRLINKDDSILLFQDGVIAGISKTNFFLALQKTCAKIYALNEDVNARGLQKKISKKIFFISYIDFVKLTEIHEQQFAF</sequence>
<dbReference type="NCBIfam" id="TIGR03011">
    <property type="entry name" value="sulf_tusB_dsrH"/>
    <property type="match status" value="1"/>
</dbReference>
<dbReference type="Pfam" id="PF04077">
    <property type="entry name" value="DsrH"/>
    <property type="match status" value="1"/>
</dbReference>
<proteinExistence type="predicted"/>
<dbReference type="PANTHER" id="PTHR37526:SF1">
    <property type="entry name" value="PROTEIN TUSB"/>
    <property type="match status" value="1"/>
</dbReference>
<dbReference type="InterPro" id="IPR027396">
    <property type="entry name" value="DsrEFH-like"/>
</dbReference>
<name>A0ABM9NNK3_9GAMM</name>
<dbReference type="InterPro" id="IPR007215">
    <property type="entry name" value="Sulphur_relay_TusB/DsrH"/>
</dbReference>
<dbReference type="NCBIfam" id="NF010035">
    <property type="entry name" value="PRK13510.1"/>
    <property type="match status" value="1"/>
</dbReference>
<keyword evidence="2" id="KW-1185">Reference proteome</keyword>
<dbReference type="PANTHER" id="PTHR37526">
    <property type="entry name" value="PROTEIN TUSB"/>
    <property type="match status" value="1"/>
</dbReference>
<gene>
    <name evidence="1" type="primary">tusB</name>
    <name evidence="1" type="ORF">PRHACTZTBTEA_119</name>
</gene>
<dbReference type="SUPFAM" id="SSF75169">
    <property type="entry name" value="DsrEFH-like"/>
    <property type="match status" value="1"/>
</dbReference>
<reference evidence="1" key="1">
    <citation type="submission" date="2024-04" db="EMBL/GenBank/DDBJ databases">
        <authorList>
            <person name="Manzano-Marin A."/>
            <person name="Manzano-Marin A."/>
            <person name="Alejandro Manzano Marin A."/>
        </authorList>
    </citation>
    <scope>NUCLEOTIDE SEQUENCE [LARGE SCALE GENOMIC DNA]</scope>
    <source>
        <strain evidence="1">TABTEA</strain>
    </source>
</reference>
<dbReference type="RefSeq" id="WP_341765108.1">
    <property type="nucleotide sequence ID" value="NZ_OZ034688.1"/>
</dbReference>
<organism evidence="1 2">
    <name type="scientific">Candidatus Providencia siddallii</name>
    <dbReference type="NCBI Taxonomy" id="1715285"/>
    <lineage>
        <taxon>Bacteria</taxon>
        <taxon>Pseudomonadati</taxon>
        <taxon>Pseudomonadota</taxon>
        <taxon>Gammaproteobacteria</taxon>
        <taxon>Enterobacterales</taxon>
        <taxon>Morganellaceae</taxon>
        <taxon>Providencia</taxon>
    </lineage>
</organism>
<protein>
    <submittedName>
        <fullName evidence="1">Protein TusB</fullName>
    </submittedName>
</protein>
<dbReference type="EMBL" id="OZ034688">
    <property type="protein sequence ID" value="CAL1329051.1"/>
    <property type="molecule type" value="Genomic_DNA"/>
</dbReference>
<evidence type="ECO:0000313" key="2">
    <source>
        <dbReference type="Proteomes" id="UP001497533"/>
    </source>
</evidence>
<evidence type="ECO:0000313" key="1">
    <source>
        <dbReference type="EMBL" id="CAL1329051.1"/>
    </source>
</evidence>
<accession>A0ABM9NNK3</accession>